<comment type="caution">
    <text evidence="1">The sequence shown here is derived from an EMBL/GenBank/DDBJ whole genome shotgun (WGS) entry which is preliminary data.</text>
</comment>
<name>A0ACB6QL61_9PLEO</name>
<proteinExistence type="predicted"/>
<keyword evidence="2" id="KW-1185">Reference proteome</keyword>
<dbReference type="Proteomes" id="UP000799755">
    <property type="component" value="Unassembled WGS sequence"/>
</dbReference>
<evidence type="ECO:0000313" key="2">
    <source>
        <dbReference type="Proteomes" id="UP000799755"/>
    </source>
</evidence>
<evidence type="ECO:0000313" key="1">
    <source>
        <dbReference type="EMBL" id="KAF2467318.1"/>
    </source>
</evidence>
<dbReference type="EMBL" id="MU003521">
    <property type="protein sequence ID" value="KAF2467318.1"/>
    <property type="molecule type" value="Genomic_DNA"/>
</dbReference>
<sequence length="76" mass="8399">MFLVLLLCPFLHAPPRFNRTNQSAVASDVTFLQPPSGVIRRAWRSSAKPPRQSVLPIADARWIPPEGMAPSCDITT</sequence>
<gene>
    <name evidence="1" type="ORF">BDR25DRAFT_358862</name>
</gene>
<reference evidence="1" key="1">
    <citation type="journal article" date="2020" name="Stud. Mycol.">
        <title>101 Dothideomycetes genomes: a test case for predicting lifestyles and emergence of pathogens.</title>
        <authorList>
            <person name="Haridas S."/>
            <person name="Albert R."/>
            <person name="Binder M."/>
            <person name="Bloem J."/>
            <person name="Labutti K."/>
            <person name="Salamov A."/>
            <person name="Andreopoulos B."/>
            <person name="Baker S."/>
            <person name="Barry K."/>
            <person name="Bills G."/>
            <person name="Bluhm B."/>
            <person name="Cannon C."/>
            <person name="Castanera R."/>
            <person name="Culley D."/>
            <person name="Daum C."/>
            <person name="Ezra D."/>
            <person name="Gonzalez J."/>
            <person name="Henrissat B."/>
            <person name="Kuo A."/>
            <person name="Liang C."/>
            <person name="Lipzen A."/>
            <person name="Lutzoni F."/>
            <person name="Magnuson J."/>
            <person name="Mondo S."/>
            <person name="Nolan M."/>
            <person name="Ohm R."/>
            <person name="Pangilinan J."/>
            <person name="Park H.-J."/>
            <person name="Ramirez L."/>
            <person name="Alfaro M."/>
            <person name="Sun H."/>
            <person name="Tritt A."/>
            <person name="Yoshinaga Y."/>
            <person name="Zwiers L.-H."/>
            <person name="Turgeon B."/>
            <person name="Goodwin S."/>
            <person name="Spatafora J."/>
            <person name="Crous P."/>
            <person name="Grigoriev I."/>
        </authorList>
    </citation>
    <scope>NUCLEOTIDE SEQUENCE</scope>
    <source>
        <strain evidence="1">ATCC 200398</strain>
    </source>
</reference>
<accession>A0ACB6QL61</accession>
<protein>
    <submittedName>
        <fullName evidence="1">Uncharacterized protein</fullName>
    </submittedName>
</protein>
<organism evidence="1 2">
    <name type="scientific">Lindgomyces ingoldianus</name>
    <dbReference type="NCBI Taxonomy" id="673940"/>
    <lineage>
        <taxon>Eukaryota</taxon>
        <taxon>Fungi</taxon>
        <taxon>Dikarya</taxon>
        <taxon>Ascomycota</taxon>
        <taxon>Pezizomycotina</taxon>
        <taxon>Dothideomycetes</taxon>
        <taxon>Pleosporomycetidae</taxon>
        <taxon>Pleosporales</taxon>
        <taxon>Lindgomycetaceae</taxon>
        <taxon>Lindgomyces</taxon>
    </lineage>
</organism>